<dbReference type="EMBL" id="JAUFPN010000295">
    <property type="protein sequence ID" value="MDN3568604.1"/>
    <property type="molecule type" value="Genomic_DNA"/>
</dbReference>
<feature type="transmembrane region" description="Helical" evidence="8">
    <location>
        <begin position="176"/>
        <end position="196"/>
    </location>
</feature>
<evidence type="ECO:0000313" key="10">
    <source>
        <dbReference type="Proteomes" id="UP001529369"/>
    </source>
</evidence>
<dbReference type="Proteomes" id="UP001529369">
    <property type="component" value="Unassembled WGS sequence"/>
</dbReference>
<feature type="transmembrane region" description="Helical" evidence="8">
    <location>
        <begin position="230"/>
        <end position="252"/>
    </location>
</feature>
<feature type="transmembrane region" description="Helical" evidence="8">
    <location>
        <begin position="78"/>
        <end position="98"/>
    </location>
</feature>
<evidence type="ECO:0000256" key="3">
    <source>
        <dbReference type="ARBA" id="ARBA00022448"/>
    </source>
</evidence>
<comment type="caution">
    <text evidence="9">The sequence shown here is derived from an EMBL/GenBank/DDBJ whole genome shotgun (WGS) entry which is preliminary data.</text>
</comment>
<feature type="transmembrane region" description="Helical" evidence="8">
    <location>
        <begin position="330"/>
        <end position="359"/>
    </location>
</feature>
<feature type="transmembrane region" description="Helical" evidence="8">
    <location>
        <begin position="258"/>
        <end position="280"/>
    </location>
</feature>
<accession>A0ABT8AGX4</accession>
<dbReference type="InterPro" id="IPR002549">
    <property type="entry name" value="AI-2E-like"/>
</dbReference>
<dbReference type="PANTHER" id="PTHR21716">
    <property type="entry name" value="TRANSMEMBRANE PROTEIN"/>
    <property type="match status" value="1"/>
</dbReference>
<organism evidence="9 10">
    <name type="scientific">Paeniroseomonas aquatica</name>
    <dbReference type="NCBI Taxonomy" id="373043"/>
    <lineage>
        <taxon>Bacteria</taxon>
        <taxon>Pseudomonadati</taxon>
        <taxon>Pseudomonadota</taxon>
        <taxon>Alphaproteobacteria</taxon>
        <taxon>Acetobacterales</taxon>
        <taxon>Acetobacteraceae</taxon>
        <taxon>Paeniroseomonas</taxon>
    </lineage>
</organism>
<feature type="transmembrane region" description="Helical" evidence="8">
    <location>
        <begin position="48"/>
        <end position="66"/>
    </location>
</feature>
<keyword evidence="10" id="KW-1185">Reference proteome</keyword>
<evidence type="ECO:0000313" key="9">
    <source>
        <dbReference type="EMBL" id="MDN3568604.1"/>
    </source>
</evidence>
<comment type="subcellular location">
    <subcellularLocation>
        <location evidence="1">Cell membrane</location>
        <topology evidence="1">Multi-pass membrane protein</topology>
    </subcellularLocation>
</comment>
<evidence type="ECO:0000256" key="7">
    <source>
        <dbReference type="ARBA" id="ARBA00023136"/>
    </source>
</evidence>
<reference evidence="10" key="1">
    <citation type="journal article" date="2019" name="Int. J. Syst. Evol. Microbiol.">
        <title>The Global Catalogue of Microorganisms (GCM) 10K type strain sequencing project: providing services to taxonomists for standard genome sequencing and annotation.</title>
        <authorList>
            <consortium name="The Broad Institute Genomics Platform"/>
            <consortium name="The Broad Institute Genome Sequencing Center for Infectious Disease"/>
            <person name="Wu L."/>
            <person name="Ma J."/>
        </authorList>
    </citation>
    <scope>NUCLEOTIDE SEQUENCE [LARGE SCALE GENOMIC DNA]</scope>
    <source>
        <strain evidence="10">CECT 7131</strain>
    </source>
</reference>
<comment type="similarity">
    <text evidence="2">Belongs to the autoinducer-2 exporter (AI-2E) (TC 2.A.86) family.</text>
</comment>
<dbReference type="RefSeq" id="WP_290320713.1">
    <property type="nucleotide sequence ID" value="NZ_JAUFPN010000295.1"/>
</dbReference>
<gene>
    <name evidence="9" type="ORF">QWZ14_29875</name>
</gene>
<keyword evidence="5 8" id="KW-0812">Transmembrane</keyword>
<evidence type="ECO:0000256" key="2">
    <source>
        <dbReference type="ARBA" id="ARBA00009773"/>
    </source>
</evidence>
<keyword evidence="6 8" id="KW-1133">Transmembrane helix</keyword>
<protein>
    <submittedName>
        <fullName evidence="9">AI-2E family transporter</fullName>
    </submittedName>
</protein>
<proteinExistence type="inferred from homology"/>
<feature type="transmembrane region" description="Helical" evidence="8">
    <location>
        <begin position="292"/>
        <end position="310"/>
    </location>
</feature>
<feature type="transmembrane region" description="Helical" evidence="8">
    <location>
        <begin position="20"/>
        <end position="42"/>
    </location>
</feature>
<evidence type="ECO:0000256" key="4">
    <source>
        <dbReference type="ARBA" id="ARBA00022475"/>
    </source>
</evidence>
<keyword evidence="3" id="KW-0813">Transport</keyword>
<name>A0ABT8AGX4_9PROT</name>
<evidence type="ECO:0000256" key="8">
    <source>
        <dbReference type="SAM" id="Phobius"/>
    </source>
</evidence>
<keyword evidence="7 8" id="KW-0472">Membrane</keyword>
<evidence type="ECO:0000256" key="6">
    <source>
        <dbReference type="ARBA" id="ARBA00022989"/>
    </source>
</evidence>
<keyword evidence="4" id="KW-1003">Cell membrane</keyword>
<dbReference type="PANTHER" id="PTHR21716:SF53">
    <property type="entry name" value="PERMEASE PERM-RELATED"/>
    <property type="match status" value="1"/>
</dbReference>
<evidence type="ECO:0000256" key="5">
    <source>
        <dbReference type="ARBA" id="ARBA00022692"/>
    </source>
</evidence>
<sequence>MLSVDAKRPAAESEPAPAILGSALSGHGLAALFASAVVIAGLYLGRELLVPLVLAILLAFVLAPLVRLFRRIRIGNSLAVLLSVGLGFAAIFGIGVVVTGQVTQLAARLPEYQRNIAAKVEALRIGELLEEGNALLERFRHGLGRKDVAVAAAPAPAPAGSEASALDVVSNVAEPLLAPLATIGIVFVFVVFVLLYREDLRDRLIRLAGARDLHRTTLALNDAAYRLSRFFLAQVALNAGFGLFIAGGLWLIGLPNPVLWGILAGLMRFVPFIGTFIAVVPPALLALAVDPTWALAIWVLGLFLISEPVMGQVVEPLLYGHSTGLSPLAVIVAATFWAFLWGPVGLLLATPLTVCLVVLGRHVSQLEFLDVALGDRPPLRPEETFYQRALEGDAEGLLDQAKRRLRDEPVEAYYDEVVLRGLALAEADWAAEVLASDRLERINQAVGDLLAGLALPAPAAPRAGGAWRAEGAVLCIAGRGAFDGLAAQVMMRALQQRGFGALALPNNALETGNLQALQAHAARFCLISAIEAGSSAVGLRYMQRRIRRTMPEGQLAIGLWGARPGSEMLLALSEGKGQAIVTSLREALALAEALAEAPAPAPAVPQPVAD</sequence>
<evidence type="ECO:0000256" key="1">
    <source>
        <dbReference type="ARBA" id="ARBA00004651"/>
    </source>
</evidence>
<dbReference type="Pfam" id="PF01594">
    <property type="entry name" value="AI-2E_transport"/>
    <property type="match status" value="1"/>
</dbReference>